<evidence type="ECO:0000259" key="2">
    <source>
        <dbReference type="PROSITE" id="PS50181"/>
    </source>
</evidence>
<evidence type="ECO:0000256" key="1">
    <source>
        <dbReference type="SAM" id="Coils"/>
    </source>
</evidence>
<name>A0A8H6X7C7_9AGAR</name>
<protein>
    <submittedName>
        <fullName evidence="3">F-box domain-containing protein</fullName>
    </submittedName>
</protein>
<dbReference type="PROSITE" id="PS50181">
    <property type="entry name" value="FBOX"/>
    <property type="match status" value="1"/>
</dbReference>
<keyword evidence="1" id="KW-0175">Coiled coil</keyword>
<feature type="domain" description="F-box" evidence="2">
    <location>
        <begin position="44"/>
        <end position="102"/>
    </location>
</feature>
<accession>A0A8H6X7C7</accession>
<evidence type="ECO:0000313" key="4">
    <source>
        <dbReference type="Proteomes" id="UP000620124"/>
    </source>
</evidence>
<dbReference type="Gene3D" id="1.20.1280.50">
    <property type="match status" value="1"/>
</dbReference>
<comment type="caution">
    <text evidence="3">The sequence shown here is derived from an EMBL/GenBank/DDBJ whole genome shotgun (WGS) entry which is preliminary data.</text>
</comment>
<keyword evidence="4" id="KW-1185">Reference proteome</keyword>
<organism evidence="3 4">
    <name type="scientific">Mycena venus</name>
    <dbReference type="NCBI Taxonomy" id="2733690"/>
    <lineage>
        <taxon>Eukaryota</taxon>
        <taxon>Fungi</taxon>
        <taxon>Dikarya</taxon>
        <taxon>Basidiomycota</taxon>
        <taxon>Agaricomycotina</taxon>
        <taxon>Agaricomycetes</taxon>
        <taxon>Agaricomycetidae</taxon>
        <taxon>Agaricales</taxon>
        <taxon>Marasmiineae</taxon>
        <taxon>Mycenaceae</taxon>
        <taxon>Mycena</taxon>
    </lineage>
</organism>
<dbReference type="OrthoDB" id="2269034at2759"/>
<sequence>MLSALAADRARIAELDAQIQDLERSLAAFRHEKSVAQKRLDSYKFPVLTLPNEIISEIFVHFLPTYPSCPPLCGSLSPSRLTQICRRWREIALATPALWRAVSLSKGSFFLRGDPKHIWLARSGSLPLSIHMDEYADGNVDGGLDLLAAALLHHARVEYLKLRFINSSPDTIDGGMPLLHHLDLELDYDLQKALIIRDAPFLRSAVLDVIATTNVVLPWTQLTQLTLRAISVDHCVPILQKTTNLVHCELELFERVESDPLPDITLPNLESLCCNGWRDDRPMTDTLGIFIVPALRSLEVTEEFLQPSPIDALKSFVSKSGCKLHKVCINGERSVGKIAYRTTFPSIQLLFNGPYVSGEEDEQEADGES</sequence>
<gene>
    <name evidence="3" type="ORF">MVEN_02191500</name>
</gene>
<dbReference type="Proteomes" id="UP000620124">
    <property type="component" value="Unassembled WGS sequence"/>
</dbReference>
<dbReference type="EMBL" id="JACAZI010000024">
    <property type="protein sequence ID" value="KAF7335390.1"/>
    <property type="molecule type" value="Genomic_DNA"/>
</dbReference>
<dbReference type="Pfam" id="PF12937">
    <property type="entry name" value="F-box-like"/>
    <property type="match status" value="1"/>
</dbReference>
<proteinExistence type="predicted"/>
<feature type="coiled-coil region" evidence="1">
    <location>
        <begin position="5"/>
        <end position="39"/>
    </location>
</feature>
<reference evidence="3" key="1">
    <citation type="submission" date="2020-05" db="EMBL/GenBank/DDBJ databases">
        <title>Mycena genomes resolve the evolution of fungal bioluminescence.</title>
        <authorList>
            <person name="Tsai I.J."/>
        </authorList>
    </citation>
    <scope>NUCLEOTIDE SEQUENCE</scope>
    <source>
        <strain evidence="3">CCC161011</strain>
    </source>
</reference>
<dbReference type="InterPro" id="IPR001810">
    <property type="entry name" value="F-box_dom"/>
</dbReference>
<dbReference type="AlphaFoldDB" id="A0A8H6X7C7"/>
<evidence type="ECO:0000313" key="3">
    <source>
        <dbReference type="EMBL" id="KAF7335390.1"/>
    </source>
</evidence>